<proteinExistence type="predicted"/>
<accession>A0A8X6WDG4</accession>
<comment type="caution">
    <text evidence="1">The sequence shown here is derived from an EMBL/GenBank/DDBJ whole genome shotgun (WGS) entry which is preliminary data.</text>
</comment>
<evidence type="ECO:0000313" key="1">
    <source>
        <dbReference type="EMBL" id="GFY32878.1"/>
    </source>
</evidence>
<dbReference type="EMBL" id="BMAU01021405">
    <property type="protein sequence ID" value="GFY32878.1"/>
    <property type="molecule type" value="Genomic_DNA"/>
</dbReference>
<dbReference type="Proteomes" id="UP000887159">
    <property type="component" value="Unassembled WGS sequence"/>
</dbReference>
<organism evidence="1 2">
    <name type="scientific">Trichonephila clavipes</name>
    <name type="common">Golden silk orbweaver</name>
    <name type="synonym">Nephila clavipes</name>
    <dbReference type="NCBI Taxonomy" id="2585209"/>
    <lineage>
        <taxon>Eukaryota</taxon>
        <taxon>Metazoa</taxon>
        <taxon>Ecdysozoa</taxon>
        <taxon>Arthropoda</taxon>
        <taxon>Chelicerata</taxon>
        <taxon>Arachnida</taxon>
        <taxon>Araneae</taxon>
        <taxon>Araneomorphae</taxon>
        <taxon>Entelegynae</taxon>
        <taxon>Araneoidea</taxon>
        <taxon>Nephilidae</taxon>
        <taxon>Trichonephila</taxon>
    </lineage>
</organism>
<evidence type="ECO:0000313" key="2">
    <source>
        <dbReference type="Proteomes" id="UP000887159"/>
    </source>
</evidence>
<protein>
    <submittedName>
        <fullName evidence="1">Uncharacterized protein</fullName>
    </submittedName>
</protein>
<name>A0A8X6WDG4_TRICX</name>
<gene>
    <name evidence="1" type="ORF">TNCV_4025021</name>
</gene>
<dbReference type="AlphaFoldDB" id="A0A8X6WDG4"/>
<keyword evidence="2" id="KW-1185">Reference proteome</keyword>
<reference evidence="1" key="1">
    <citation type="submission" date="2020-08" db="EMBL/GenBank/DDBJ databases">
        <title>Multicomponent nature underlies the extraordinary mechanical properties of spider dragline silk.</title>
        <authorList>
            <person name="Kono N."/>
            <person name="Nakamura H."/>
            <person name="Mori M."/>
            <person name="Yoshida Y."/>
            <person name="Ohtoshi R."/>
            <person name="Malay A.D."/>
            <person name="Moran D.A.P."/>
            <person name="Tomita M."/>
            <person name="Numata K."/>
            <person name="Arakawa K."/>
        </authorList>
    </citation>
    <scope>NUCLEOTIDE SEQUENCE</scope>
</reference>
<sequence>MQRKRRAIDSQTGIGRRIGGIPKLTTNILTIVDRRGSATNLKVKVLGIIGGSIDAAEVVNVIIDSIIKVVDRGFKERCFKGSEWSKQVFRLLSFRCKSGGYRSQNIANPPNTERRTIRISSLGMAPVDLPYVPILLNETFVKTPLGLTLHTKINLRQRIPKSHFV</sequence>